<evidence type="ECO:0000256" key="1">
    <source>
        <dbReference type="ARBA" id="ARBA00004496"/>
    </source>
</evidence>
<proteinExistence type="predicted"/>
<keyword evidence="2" id="KW-0813">Transport</keyword>
<evidence type="ECO:0000256" key="3">
    <source>
        <dbReference type="ARBA" id="ARBA00022490"/>
    </source>
</evidence>
<organism evidence="6 7">
    <name type="scientific">Taeniopygia guttata</name>
    <name type="common">Zebra finch</name>
    <name type="synonym">Poephila guttata</name>
    <dbReference type="NCBI Taxonomy" id="59729"/>
    <lineage>
        <taxon>Eukaryota</taxon>
        <taxon>Metazoa</taxon>
        <taxon>Chordata</taxon>
        <taxon>Craniata</taxon>
        <taxon>Vertebrata</taxon>
        <taxon>Euteleostomi</taxon>
        <taxon>Archelosauria</taxon>
        <taxon>Archosauria</taxon>
        <taxon>Dinosauria</taxon>
        <taxon>Saurischia</taxon>
        <taxon>Theropoda</taxon>
        <taxon>Coelurosauria</taxon>
        <taxon>Aves</taxon>
        <taxon>Neognathae</taxon>
        <taxon>Neoaves</taxon>
        <taxon>Telluraves</taxon>
        <taxon>Australaves</taxon>
        <taxon>Passeriformes</taxon>
        <taxon>Passeroidea</taxon>
        <taxon>Estrildidae</taxon>
        <taxon>Estrildinae</taxon>
        <taxon>Taeniopygia</taxon>
    </lineage>
</organism>
<reference evidence="6" key="1">
    <citation type="submission" date="2025-08" db="UniProtKB">
        <authorList>
            <consortium name="Ensembl"/>
        </authorList>
    </citation>
    <scope>IDENTIFICATION</scope>
</reference>
<dbReference type="GO" id="GO:0005737">
    <property type="term" value="C:cytoplasm"/>
    <property type="evidence" value="ECO:0007669"/>
    <property type="project" value="UniProtKB-SubCell"/>
</dbReference>
<dbReference type="InParanoid" id="A0A674GT75"/>
<protein>
    <submittedName>
        <fullName evidence="6">Importin 4</fullName>
    </submittedName>
</protein>
<reference evidence="6" key="2">
    <citation type="submission" date="2025-09" db="UniProtKB">
        <authorList>
            <consortium name="Ensembl"/>
        </authorList>
    </citation>
    <scope>IDENTIFICATION</scope>
</reference>
<evidence type="ECO:0000256" key="2">
    <source>
        <dbReference type="ARBA" id="ARBA00022448"/>
    </source>
</evidence>
<accession>A0A674GT75</accession>
<dbReference type="InterPro" id="IPR040122">
    <property type="entry name" value="Importin_beta"/>
</dbReference>
<evidence type="ECO:0000313" key="6">
    <source>
        <dbReference type="Ensembl" id="ENSTGUP00000025626.1"/>
    </source>
</evidence>
<dbReference type="GeneTree" id="ENSGT00550000075074"/>
<dbReference type="Proteomes" id="UP000007754">
    <property type="component" value="Unplaced"/>
</dbReference>
<dbReference type="PANTHER" id="PTHR10527">
    <property type="entry name" value="IMPORTIN BETA"/>
    <property type="match status" value="1"/>
</dbReference>
<keyword evidence="3" id="KW-0963">Cytoplasm</keyword>
<evidence type="ECO:0000256" key="5">
    <source>
        <dbReference type="ARBA" id="ARBA00022927"/>
    </source>
</evidence>
<dbReference type="InterPro" id="IPR011989">
    <property type="entry name" value="ARM-like"/>
</dbReference>
<dbReference type="AlphaFoldDB" id="A0A674GT75"/>
<evidence type="ECO:0000313" key="7">
    <source>
        <dbReference type="Proteomes" id="UP000007754"/>
    </source>
</evidence>
<dbReference type="Ensembl" id="ENSTGUT00000043545.1">
    <property type="protein sequence ID" value="ENSTGUP00000025626.1"/>
    <property type="gene ID" value="ENSTGUG00000026075.1"/>
</dbReference>
<sequence>FFPIFPHFFPIFPQIFPNFSPFLPNFPNFSPFSPNFPFFPIFPQNFLIFSPISTIFPQIFPKFPHFPPNFPKISPNFPISPQFNSNFFLIFPPFFLNFIPIFAQFSPNFHPNFPQFFPIFPQIPKIQFFHPFFTKILFFQPILRSLLPDVLEALQELLSLDEDRGADALEILDEFLEVNPESVIPHLKPLLELCLQVAGDECRGDGVRVRALATLTFLAQKRPKALLRGGLLPLLLRGLLVPLCAQIRPENPDPEETWGGEGQPCPRHGAAQVLDALAQGLPPEKLLKELLPLLEGPARGGSAGGRKGALLALTALARGCGPALRRRYVGVVLGALRAGLGDPDGAVRGAAAAALRELREELEPEVVPVAAEALPRILGEFWDSPNSPSPDPKSWFVLETLLEALGEGVQPWLPQVLPRISAALEAPAGGELGLSALHALACSCGSLPLPPSIIATVSALARGGEQQLQALEVMAALGPAQVGEGLLEALQVGLGLAESGDSDATRVTLALLAAVSELLGEGTAPLLPRVLPLLQGALRPPPALPPSDAPDWLLGFHDDEEGAEPMEEDDVNEWAEPEQAEVGGAFPGLAEAALGALGELAENCGSALLPHLEPLLAAILDLTQFPQCRVRGAAYEALGSLSCCGRGPQTGPSPPHQGAFRALLEGLRAEPEVGGALGAVGGVGRILQPPGHAPAEWLEPIGRALCDVIAGQIACLRANGDGDDEEETSQRSELRETASDWLPEVGVAMSRVGVAGTGRGVSFPPRLFRRILPSLLAALADPAHPGARSWAGAVIGQLGHALGAEATPFLPDLVPAFRLAAGDADPEVLPLVLGALPISEDFEEEEPVLKFLLGAGPDMLLPHLPKFVGAVGPGLALQRLPPGGKSQILGILGILGEIWGFWGEIWRFWGKKWGNLGGILREFEGKLEFQEDFGGKNWEF</sequence>
<comment type="subcellular location">
    <subcellularLocation>
        <location evidence="1">Cytoplasm</location>
    </subcellularLocation>
</comment>
<name>A0A674GT75_TAEGU</name>
<keyword evidence="7" id="KW-1185">Reference proteome</keyword>
<dbReference type="SUPFAM" id="SSF48371">
    <property type="entry name" value="ARM repeat"/>
    <property type="match status" value="2"/>
</dbReference>
<keyword evidence="5" id="KW-0653">Protein transport</keyword>
<evidence type="ECO:0000256" key="4">
    <source>
        <dbReference type="ARBA" id="ARBA00022737"/>
    </source>
</evidence>
<dbReference type="Gene3D" id="1.25.10.10">
    <property type="entry name" value="Leucine-rich Repeat Variant"/>
    <property type="match status" value="2"/>
</dbReference>
<dbReference type="InterPro" id="IPR016024">
    <property type="entry name" value="ARM-type_fold"/>
</dbReference>
<dbReference type="GO" id="GO:0006606">
    <property type="term" value="P:protein import into nucleus"/>
    <property type="evidence" value="ECO:0007669"/>
    <property type="project" value="InterPro"/>
</dbReference>
<keyword evidence="4" id="KW-0677">Repeat</keyword>